<evidence type="ECO:0000256" key="3">
    <source>
        <dbReference type="RuleBase" id="RU004508"/>
    </source>
</evidence>
<accession>A0ABV4V7V0</accession>
<dbReference type="PANTHER" id="PTHR30244">
    <property type="entry name" value="TRANSAMINASE"/>
    <property type="match status" value="1"/>
</dbReference>
<sequence length="362" mass="41183">MINVTKTYLPDPEKYKSYIDKIFESGWLTNNGQFTKKLQAELADYLGLNNILLVSNGTIALQLAYKLAGIAGDVLTTPFSFVATTSTLVWEGLNPVFVDIDPKSYNLDPKNIEKSITPKTSAIVATHVFGNPCDIEEIEFYSKKYNLKVIYDAAHAFGVKYNGESLLNFGDISTISFHSTKLFHTIEGGAIVFKDKNLFEKAKNMINFGIKSPTEISGLGINAKLNEFQSAMGLCVLEDVDRIMEDRKKKYEVYYESFYSNKQVSLQFRNSRGTLNYSHFPILFKSEDILNNVIKELNALEIYPRRYFYPSLDTLNYLSSVNYMEISNDIAKRILCLPLYDSLPDEIQEKIIKVILQLTEEN</sequence>
<keyword evidence="1 3" id="KW-0663">Pyridoxal phosphate</keyword>
<protein>
    <submittedName>
        <fullName evidence="4">DegT/DnrJ/EryC1/StrS family aminotransferase</fullName>
    </submittedName>
</protein>
<dbReference type="Gene3D" id="3.40.640.10">
    <property type="entry name" value="Type I PLP-dependent aspartate aminotransferase-like (Major domain)"/>
    <property type="match status" value="1"/>
</dbReference>
<dbReference type="InterPro" id="IPR015421">
    <property type="entry name" value="PyrdxlP-dep_Trfase_major"/>
</dbReference>
<keyword evidence="4" id="KW-0032">Aminotransferase</keyword>
<evidence type="ECO:0000256" key="1">
    <source>
        <dbReference type="ARBA" id="ARBA00022898"/>
    </source>
</evidence>
<dbReference type="InterPro" id="IPR015424">
    <property type="entry name" value="PyrdxlP-dep_Trfase"/>
</dbReference>
<dbReference type="Proteomes" id="UP001575622">
    <property type="component" value="Unassembled WGS sequence"/>
</dbReference>
<keyword evidence="4" id="KW-0808">Transferase</keyword>
<evidence type="ECO:0000256" key="2">
    <source>
        <dbReference type="ARBA" id="ARBA00037999"/>
    </source>
</evidence>
<keyword evidence="5" id="KW-1185">Reference proteome</keyword>
<organism evidence="4 5">
    <name type="scientific">Paenibacillus oleatilyticus</name>
    <dbReference type="NCBI Taxonomy" id="2594886"/>
    <lineage>
        <taxon>Bacteria</taxon>
        <taxon>Bacillati</taxon>
        <taxon>Bacillota</taxon>
        <taxon>Bacilli</taxon>
        <taxon>Bacillales</taxon>
        <taxon>Paenibacillaceae</taxon>
        <taxon>Paenibacillus</taxon>
    </lineage>
</organism>
<comment type="caution">
    <text evidence="4">The sequence shown here is derived from an EMBL/GenBank/DDBJ whole genome shotgun (WGS) entry which is preliminary data.</text>
</comment>
<dbReference type="InterPro" id="IPR000653">
    <property type="entry name" value="DegT/StrS_aminotransferase"/>
</dbReference>
<proteinExistence type="inferred from homology"/>
<dbReference type="CDD" id="cd00616">
    <property type="entry name" value="AHBA_syn"/>
    <property type="match status" value="1"/>
</dbReference>
<dbReference type="RefSeq" id="WP_373956168.1">
    <property type="nucleotide sequence ID" value="NZ_JBHDLN010000019.1"/>
</dbReference>
<dbReference type="GO" id="GO:0008483">
    <property type="term" value="F:transaminase activity"/>
    <property type="evidence" value="ECO:0007669"/>
    <property type="project" value="UniProtKB-KW"/>
</dbReference>
<reference evidence="4 5" key="1">
    <citation type="submission" date="2024-09" db="EMBL/GenBank/DDBJ databases">
        <authorList>
            <person name="Makale K.P.P."/>
            <person name="Makhzoum A."/>
            <person name="Rantong G."/>
            <person name="Rahube T.O."/>
        </authorList>
    </citation>
    <scope>NUCLEOTIDE SEQUENCE [LARGE SCALE GENOMIC DNA]</scope>
    <source>
        <strain evidence="4 5">KM_D13</strain>
    </source>
</reference>
<dbReference type="PANTHER" id="PTHR30244:SF9">
    <property type="entry name" value="PROTEIN RV3402C"/>
    <property type="match status" value="1"/>
</dbReference>
<name>A0ABV4V7V0_9BACL</name>
<gene>
    <name evidence="4" type="ORF">ACEU3E_28645</name>
</gene>
<dbReference type="PIRSF" id="PIRSF000390">
    <property type="entry name" value="PLP_StrS"/>
    <property type="match status" value="1"/>
</dbReference>
<comment type="similarity">
    <text evidence="2 3">Belongs to the DegT/DnrJ/EryC1 family.</text>
</comment>
<dbReference type="Pfam" id="PF01041">
    <property type="entry name" value="DegT_DnrJ_EryC1"/>
    <property type="match status" value="1"/>
</dbReference>
<dbReference type="SUPFAM" id="SSF53383">
    <property type="entry name" value="PLP-dependent transferases"/>
    <property type="match status" value="1"/>
</dbReference>
<evidence type="ECO:0000313" key="4">
    <source>
        <dbReference type="EMBL" id="MFB0846169.1"/>
    </source>
</evidence>
<evidence type="ECO:0000313" key="5">
    <source>
        <dbReference type="Proteomes" id="UP001575622"/>
    </source>
</evidence>
<dbReference type="EMBL" id="JBHDLN010000019">
    <property type="protein sequence ID" value="MFB0846169.1"/>
    <property type="molecule type" value="Genomic_DNA"/>
</dbReference>